<accession>A0A366ERV8</accession>
<keyword evidence="3" id="KW-0804">Transcription</keyword>
<dbReference type="PROSITE" id="PS00041">
    <property type="entry name" value="HTH_ARAC_FAMILY_1"/>
    <property type="match status" value="1"/>
</dbReference>
<dbReference type="Pfam" id="PF12852">
    <property type="entry name" value="Cupin_6"/>
    <property type="match status" value="1"/>
</dbReference>
<dbReference type="Proteomes" id="UP000253529">
    <property type="component" value="Unassembled WGS sequence"/>
</dbReference>
<evidence type="ECO:0000313" key="5">
    <source>
        <dbReference type="EMBL" id="RBP05034.1"/>
    </source>
</evidence>
<dbReference type="SMART" id="SM00342">
    <property type="entry name" value="HTH_ARAC"/>
    <property type="match status" value="1"/>
</dbReference>
<dbReference type="InterPro" id="IPR009057">
    <property type="entry name" value="Homeodomain-like_sf"/>
</dbReference>
<dbReference type="RefSeq" id="WP_113892002.1">
    <property type="nucleotide sequence ID" value="NZ_QNRK01000037.1"/>
</dbReference>
<evidence type="ECO:0000256" key="1">
    <source>
        <dbReference type="ARBA" id="ARBA00023015"/>
    </source>
</evidence>
<dbReference type="PANTHER" id="PTHR46796">
    <property type="entry name" value="HTH-TYPE TRANSCRIPTIONAL ACTIVATOR RHAS-RELATED"/>
    <property type="match status" value="1"/>
</dbReference>
<comment type="caution">
    <text evidence="5">The sequence shown here is derived from an EMBL/GenBank/DDBJ whole genome shotgun (WGS) entry which is preliminary data.</text>
</comment>
<dbReference type="InterPro" id="IPR050204">
    <property type="entry name" value="AraC_XylS_family_regulators"/>
</dbReference>
<dbReference type="GO" id="GO:0043565">
    <property type="term" value="F:sequence-specific DNA binding"/>
    <property type="evidence" value="ECO:0007669"/>
    <property type="project" value="InterPro"/>
</dbReference>
<sequence>MSLSPASTPALDPLSDVLAVLDARATRPQRLEADGDWALAFPLRDRLKFVAVVKGVCWIETLVGGRQRLSAGDVCLIGRTAYTVASNPELPAVDGLSLLDGAGQGSLRLGGEATVMLGGGIALSRASAGVLLDMLPVFAVAPSASVRAASVTAVLALLDTEMTRAEMGAGAVAARLAEVLLVEALRACASGEAPAGWLGALADLRLGRALALVHSDIAEPWTVARLAAEAGMSRSAFSARFTRMVGQPPLAYVRSWRLARARALLDRGEASVGSVAMRVGYASQSAFGHAFRRAFATTPRRAPD</sequence>
<evidence type="ECO:0000259" key="4">
    <source>
        <dbReference type="PROSITE" id="PS01124"/>
    </source>
</evidence>
<organism evidence="5 6">
    <name type="scientific">Roseiarcus fermentans</name>
    <dbReference type="NCBI Taxonomy" id="1473586"/>
    <lineage>
        <taxon>Bacteria</taxon>
        <taxon>Pseudomonadati</taxon>
        <taxon>Pseudomonadota</taxon>
        <taxon>Alphaproteobacteria</taxon>
        <taxon>Hyphomicrobiales</taxon>
        <taxon>Roseiarcaceae</taxon>
        <taxon>Roseiarcus</taxon>
    </lineage>
</organism>
<proteinExistence type="predicted"/>
<name>A0A366ERV8_9HYPH</name>
<reference evidence="5 6" key="1">
    <citation type="submission" date="2018-06" db="EMBL/GenBank/DDBJ databases">
        <title>Genomic Encyclopedia of Type Strains, Phase IV (KMG-IV): sequencing the most valuable type-strain genomes for metagenomic binning, comparative biology and taxonomic classification.</title>
        <authorList>
            <person name="Goeker M."/>
        </authorList>
    </citation>
    <scope>NUCLEOTIDE SEQUENCE [LARGE SCALE GENOMIC DNA]</scope>
    <source>
        <strain evidence="5 6">DSM 24875</strain>
    </source>
</reference>
<keyword evidence="2" id="KW-0238">DNA-binding</keyword>
<gene>
    <name evidence="5" type="ORF">DFR50_13719</name>
</gene>
<dbReference type="InterPro" id="IPR018062">
    <property type="entry name" value="HTH_AraC-typ_CS"/>
</dbReference>
<dbReference type="InterPro" id="IPR032783">
    <property type="entry name" value="AraC_lig"/>
</dbReference>
<dbReference type="EMBL" id="QNRK01000037">
    <property type="protein sequence ID" value="RBP05034.1"/>
    <property type="molecule type" value="Genomic_DNA"/>
</dbReference>
<dbReference type="OrthoDB" id="9783876at2"/>
<dbReference type="SUPFAM" id="SSF46689">
    <property type="entry name" value="Homeodomain-like"/>
    <property type="match status" value="2"/>
</dbReference>
<evidence type="ECO:0000256" key="3">
    <source>
        <dbReference type="ARBA" id="ARBA00023163"/>
    </source>
</evidence>
<evidence type="ECO:0000313" key="6">
    <source>
        <dbReference type="Proteomes" id="UP000253529"/>
    </source>
</evidence>
<dbReference type="GO" id="GO:0003700">
    <property type="term" value="F:DNA-binding transcription factor activity"/>
    <property type="evidence" value="ECO:0007669"/>
    <property type="project" value="InterPro"/>
</dbReference>
<dbReference type="PROSITE" id="PS01124">
    <property type="entry name" value="HTH_ARAC_FAMILY_2"/>
    <property type="match status" value="1"/>
</dbReference>
<keyword evidence="6" id="KW-1185">Reference proteome</keyword>
<evidence type="ECO:0000256" key="2">
    <source>
        <dbReference type="ARBA" id="ARBA00023125"/>
    </source>
</evidence>
<dbReference type="Gene3D" id="1.10.10.60">
    <property type="entry name" value="Homeodomain-like"/>
    <property type="match status" value="2"/>
</dbReference>
<dbReference type="AlphaFoldDB" id="A0A366ERV8"/>
<dbReference type="InterPro" id="IPR018060">
    <property type="entry name" value="HTH_AraC"/>
</dbReference>
<feature type="domain" description="HTH araC/xylS-type" evidence="4">
    <location>
        <begin position="207"/>
        <end position="304"/>
    </location>
</feature>
<dbReference type="PANTHER" id="PTHR46796:SF7">
    <property type="entry name" value="ARAC FAMILY TRANSCRIPTIONAL REGULATOR"/>
    <property type="match status" value="1"/>
</dbReference>
<dbReference type="Pfam" id="PF12833">
    <property type="entry name" value="HTH_18"/>
    <property type="match status" value="1"/>
</dbReference>
<keyword evidence="1" id="KW-0805">Transcription regulation</keyword>
<protein>
    <submittedName>
        <fullName evidence="5">AraC family transcriptional regulator</fullName>
    </submittedName>
</protein>